<evidence type="ECO:0000313" key="1">
    <source>
        <dbReference type="EMBL" id="QGZ38376.1"/>
    </source>
</evidence>
<dbReference type="Proteomes" id="UP000437862">
    <property type="component" value="Chromosome"/>
</dbReference>
<dbReference type="EMBL" id="CP046904">
    <property type="protein sequence ID" value="QGZ38376.1"/>
    <property type="molecule type" value="Genomic_DNA"/>
</dbReference>
<gene>
    <name evidence="1" type="ORF">GO485_04455</name>
</gene>
<proteinExistence type="predicted"/>
<accession>A0ABX6FMJ6</accession>
<dbReference type="RefSeq" id="WP_145873718.1">
    <property type="nucleotide sequence ID" value="NZ_CP046904.1"/>
</dbReference>
<protein>
    <submittedName>
        <fullName evidence="1">Uncharacterized protein</fullName>
    </submittedName>
</protein>
<name>A0ABX6FMJ6_9BURK</name>
<sequence length="127" mass="13897">MSSADTPVTPTAFFNIFVTVFPTTGKEGETVYKTHFTPESIDVQQLDTVLNYQLISPTPEDIRIVEVTISPDGNEEFSTPSISRSGKLATFSDANLIDGTFGVTLHFSDKIGTKFKVDPQIINRPPA</sequence>
<organism evidence="1 2">
    <name type="scientific">Pseudoduganella flava</name>
    <dbReference type="NCBI Taxonomy" id="871742"/>
    <lineage>
        <taxon>Bacteria</taxon>
        <taxon>Pseudomonadati</taxon>
        <taxon>Pseudomonadota</taxon>
        <taxon>Betaproteobacteria</taxon>
        <taxon>Burkholderiales</taxon>
        <taxon>Oxalobacteraceae</taxon>
        <taxon>Telluria group</taxon>
        <taxon>Pseudoduganella</taxon>
    </lineage>
</organism>
<keyword evidence="2" id="KW-1185">Reference proteome</keyword>
<reference evidence="1 2" key="1">
    <citation type="submission" date="2019-12" db="EMBL/GenBank/DDBJ databases">
        <title>Draft Genome Sequences of Six Type Strains of the Genus Massilia.</title>
        <authorList>
            <person name="Miess H."/>
            <person name="Frediansyah A."/>
            <person name="Goeker M."/>
            <person name="Gross H."/>
        </authorList>
    </citation>
    <scope>NUCLEOTIDE SEQUENCE [LARGE SCALE GENOMIC DNA]</scope>
    <source>
        <strain evidence="1 2">DSM 26639</strain>
    </source>
</reference>
<evidence type="ECO:0000313" key="2">
    <source>
        <dbReference type="Proteomes" id="UP000437862"/>
    </source>
</evidence>